<evidence type="ECO:0000313" key="1">
    <source>
        <dbReference type="EMBL" id="MVN88272.1"/>
    </source>
</evidence>
<proteinExistence type="predicted"/>
<sequence length="61" mass="6695">MTDAEKIASLEEENARLGRRVAALETWAQTVGPLVNQLQGAVKVQANPLADLLNLSNRRRP</sequence>
<dbReference type="Proteomes" id="UP000483286">
    <property type="component" value="Unassembled WGS sequence"/>
</dbReference>
<dbReference type="AlphaFoldDB" id="A0A7C9HT35"/>
<evidence type="ECO:0000313" key="2">
    <source>
        <dbReference type="Proteomes" id="UP000483286"/>
    </source>
</evidence>
<dbReference type="RefSeq" id="WP_157460334.1">
    <property type="nucleotide sequence ID" value="NZ_WQLB01000026.1"/>
</dbReference>
<dbReference type="EMBL" id="WQLB01000026">
    <property type="protein sequence ID" value="MVN88272.1"/>
    <property type="molecule type" value="Genomic_DNA"/>
</dbReference>
<name>A0A7C9HT35_9DEIO</name>
<protein>
    <submittedName>
        <fullName evidence="1">Uncharacterized protein</fullName>
    </submittedName>
</protein>
<gene>
    <name evidence="1" type="ORF">GO986_16120</name>
</gene>
<keyword evidence="2" id="KW-1185">Reference proteome</keyword>
<accession>A0A7C9HT35</accession>
<comment type="caution">
    <text evidence="1">The sequence shown here is derived from an EMBL/GenBank/DDBJ whole genome shotgun (WGS) entry which is preliminary data.</text>
</comment>
<organism evidence="1 2">
    <name type="scientific">Deinococcus arboris</name>
    <dbReference type="NCBI Taxonomy" id="2682977"/>
    <lineage>
        <taxon>Bacteria</taxon>
        <taxon>Thermotogati</taxon>
        <taxon>Deinococcota</taxon>
        <taxon>Deinococci</taxon>
        <taxon>Deinococcales</taxon>
        <taxon>Deinococcaceae</taxon>
        <taxon>Deinococcus</taxon>
    </lineage>
</organism>
<reference evidence="1 2" key="1">
    <citation type="submission" date="2019-12" db="EMBL/GenBank/DDBJ databases">
        <title>Deinococcus sp. HMF7620 Genome sequencing and assembly.</title>
        <authorList>
            <person name="Kang H."/>
            <person name="Kim H."/>
            <person name="Joh K."/>
        </authorList>
    </citation>
    <scope>NUCLEOTIDE SEQUENCE [LARGE SCALE GENOMIC DNA]</scope>
    <source>
        <strain evidence="1 2">HMF7620</strain>
    </source>
</reference>